<dbReference type="Gene3D" id="3.40.309.10">
    <property type="entry name" value="Aldehyde Dehydrogenase, Chain A, domain 2"/>
    <property type="match status" value="1"/>
</dbReference>
<dbReference type="Gene3D" id="3.40.605.10">
    <property type="entry name" value="Aldehyde Dehydrogenase, Chain A, domain 1"/>
    <property type="match status" value="1"/>
</dbReference>
<proteinExistence type="inferred from homology"/>
<dbReference type="CDD" id="cd07103">
    <property type="entry name" value="ALDH_F5_SSADH_GabD"/>
    <property type="match status" value="1"/>
</dbReference>
<dbReference type="EMBL" id="JAMQKB010000001">
    <property type="protein sequence ID" value="MDC3423180.1"/>
    <property type="molecule type" value="Genomic_DNA"/>
</dbReference>
<dbReference type="GO" id="GO:0009450">
    <property type="term" value="P:gamma-aminobutyric acid catabolic process"/>
    <property type="evidence" value="ECO:0007669"/>
    <property type="project" value="TreeGrafter"/>
</dbReference>
<dbReference type="InterPro" id="IPR016161">
    <property type="entry name" value="Ald_DH/histidinol_DH"/>
</dbReference>
<evidence type="ECO:0000259" key="3">
    <source>
        <dbReference type="Pfam" id="PF00171"/>
    </source>
</evidence>
<feature type="domain" description="Aldehyde dehydrogenase" evidence="3">
    <location>
        <begin position="6"/>
        <end position="456"/>
    </location>
</feature>
<gene>
    <name evidence="4" type="ORF">NC797_01490</name>
</gene>
<dbReference type="PANTHER" id="PTHR43353:SF5">
    <property type="entry name" value="SUCCINATE-SEMIALDEHYDE DEHYDROGENASE, MITOCHONDRIAL"/>
    <property type="match status" value="1"/>
</dbReference>
<dbReference type="Pfam" id="PF00171">
    <property type="entry name" value="Aldedh"/>
    <property type="match status" value="1"/>
</dbReference>
<dbReference type="InterPro" id="IPR050740">
    <property type="entry name" value="Aldehyde_DH_Superfamily"/>
</dbReference>
<dbReference type="PANTHER" id="PTHR43353">
    <property type="entry name" value="SUCCINATE-SEMIALDEHYDE DEHYDROGENASE, MITOCHONDRIAL"/>
    <property type="match status" value="1"/>
</dbReference>
<dbReference type="FunFam" id="3.40.605.10:FF:000005">
    <property type="entry name" value="Succinate-semialdehyde dehydrogenase I"/>
    <property type="match status" value="1"/>
</dbReference>
<dbReference type="SUPFAM" id="SSF53720">
    <property type="entry name" value="ALDH-like"/>
    <property type="match status" value="1"/>
</dbReference>
<dbReference type="InterPro" id="IPR015590">
    <property type="entry name" value="Aldehyde_DH_dom"/>
</dbReference>
<name>A0A9X3WQ64_9BACI</name>
<evidence type="ECO:0000313" key="5">
    <source>
        <dbReference type="Proteomes" id="UP001145050"/>
    </source>
</evidence>
<comment type="caution">
    <text evidence="4">The sequence shown here is derived from an EMBL/GenBank/DDBJ whole genome shotgun (WGS) entry which is preliminary data.</text>
</comment>
<dbReference type="GO" id="GO:0004777">
    <property type="term" value="F:succinate-semialdehyde dehydrogenase (NAD+) activity"/>
    <property type="evidence" value="ECO:0007669"/>
    <property type="project" value="TreeGrafter"/>
</dbReference>
<evidence type="ECO:0000313" key="4">
    <source>
        <dbReference type="EMBL" id="MDC3423180.1"/>
    </source>
</evidence>
<keyword evidence="5" id="KW-1185">Reference proteome</keyword>
<dbReference type="InterPro" id="IPR016160">
    <property type="entry name" value="Ald_DH_CS_CYS"/>
</dbReference>
<accession>A0A9X3WQ64</accession>
<organism evidence="4 5">
    <name type="scientific">Terrihalobacillus insolitus</name>
    <dbReference type="NCBI Taxonomy" id="2950438"/>
    <lineage>
        <taxon>Bacteria</taxon>
        <taxon>Bacillati</taxon>
        <taxon>Bacillota</taxon>
        <taxon>Bacilli</taxon>
        <taxon>Bacillales</taxon>
        <taxon>Bacillaceae</taxon>
        <taxon>Terrihalobacillus</taxon>
    </lineage>
</organism>
<dbReference type="AlphaFoldDB" id="A0A9X3WQ64"/>
<dbReference type="FunFam" id="3.40.309.10:FF:000004">
    <property type="entry name" value="Succinate-semialdehyde dehydrogenase I"/>
    <property type="match status" value="1"/>
</dbReference>
<comment type="similarity">
    <text evidence="1">Belongs to the aldehyde dehydrogenase family.</text>
</comment>
<sequence>MQTEVIYNPATLEKIVDVSYGGTKDTEDAIQAAHQAFPQWSSMTARERSGLLYKANQLMLEQAEELAITLTSEQGKPLQESRGEIKSAASFLLWYAEEANRLYGETIPSSMPSKRLMVIPQAIGVVGAITPWNFPASMITRKLAPALAAGCTVILKPAPETPLTAIKIVKILEEAGLPRGVVNLVTGDAKAIGSSLLNSEIVRLITFTGSTEVGKYLIKESSHTVKKLSLELGGHAPILVFDDAQIDQAVDLTLASKFRNAGQTCICANRVYVQRSIFQQFTDKLIAKVKEMKLGDGLEDGTDIGPLINLSAKEKVQRHLDDAVAKGAKVIKIDNKETSGLKGHFYSPTILTNVTDDMRVMYEETFGPIIPIQPFDEEDEAITKANDTNYGLAAYMFTKNLDRSVRVMEKLQYGIVGINDVFPALAEAPFGGIKQSGIGKEGGHHGINEFVEMKYVSMGIER</sequence>
<reference evidence="4" key="1">
    <citation type="submission" date="2022-06" db="EMBL/GenBank/DDBJ databases">
        <title>Aquibacillus sp. a new bacterium isolated from soil saline samples.</title>
        <authorList>
            <person name="Galisteo C."/>
            <person name="De La Haba R."/>
            <person name="Sanchez-Porro C."/>
            <person name="Ventosa A."/>
        </authorList>
    </citation>
    <scope>NUCLEOTIDE SEQUENCE</scope>
    <source>
        <strain evidence="4">3ASR75-11</strain>
    </source>
</reference>
<dbReference type="InterPro" id="IPR016163">
    <property type="entry name" value="Ald_DH_C"/>
</dbReference>
<evidence type="ECO:0000256" key="2">
    <source>
        <dbReference type="ARBA" id="ARBA00023002"/>
    </source>
</evidence>
<dbReference type="Proteomes" id="UP001145050">
    <property type="component" value="Unassembled WGS sequence"/>
</dbReference>
<dbReference type="PROSITE" id="PS00070">
    <property type="entry name" value="ALDEHYDE_DEHYDR_CYS"/>
    <property type="match status" value="1"/>
</dbReference>
<evidence type="ECO:0000256" key="1">
    <source>
        <dbReference type="ARBA" id="ARBA00009986"/>
    </source>
</evidence>
<keyword evidence="2" id="KW-0560">Oxidoreductase</keyword>
<dbReference type="InterPro" id="IPR016162">
    <property type="entry name" value="Ald_DH_N"/>
</dbReference>
<protein>
    <submittedName>
        <fullName evidence="4">NAD-dependent succinate-semialdehyde dehydrogenase</fullName>
    </submittedName>
</protein>